<sequence>MLSSPNDRTFVEPGIGPSSTAKLFASAICIGKKTINGARTASFSVSMPRQPLSELGVAATWRSSDTPYGVISASAPPFWCSSRIPTFSESKRPTARVFTGRPPWIPPSGTTGLWMASTSLTLGGRPFPCFALGETADGNKGLGWRNLDGRGGRF</sequence>
<organism evidence="1 2">
    <name type="scientific">Vanilla planifolia</name>
    <name type="common">Vanilla</name>
    <dbReference type="NCBI Taxonomy" id="51239"/>
    <lineage>
        <taxon>Eukaryota</taxon>
        <taxon>Viridiplantae</taxon>
        <taxon>Streptophyta</taxon>
        <taxon>Embryophyta</taxon>
        <taxon>Tracheophyta</taxon>
        <taxon>Spermatophyta</taxon>
        <taxon>Magnoliopsida</taxon>
        <taxon>Liliopsida</taxon>
        <taxon>Asparagales</taxon>
        <taxon>Orchidaceae</taxon>
        <taxon>Vanilloideae</taxon>
        <taxon>Vanilleae</taxon>
        <taxon>Vanilla</taxon>
    </lineage>
</organism>
<protein>
    <submittedName>
        <fullName evidence="1">Uncharacterized protein</fullName>
    </submittedName>
</protein>
<accession>A0A835VL87</accession>
<evidence type="ECO:0000313" key="1">
    <source>
        <dbReference type="EMBL" id="KAG0501220.1"/>
    </source>
</evidence>
<dbReference type="Proteomes" id="UP000639772">
    <property type="component" value="Chromosome 1"/>
</dbReference>
<evidence type="ECO:0000313" key="2">
    <source>
        <dbReference type="Proteomes" id="UP000639772"/>
    </source>
</evidence>
<gene>
    <name evidence="1" type="ORF">HPP92_001292</name>
</gene>
<dbReference type="EMBL" id="JADCNM010000001">
    <property type="protein sequence ID" value="KAG0501220.1"/>
    <property type="molecule type" value="Genomic_DNA"/>
</dbReference>
<reference evidence="1 2" key="1">
    <citation type="journal article" date="2020" name="Nat. Food">
        <title>A phased Vanilla planifolia genome enables genetic improvement of flavour and production.</title>
        <authorList>
            <person name="Hasing T."/>
            <person name="Tang H."/>
            <person name="Brym M."/>
            <person name="Khazi F."/>
            <person name="Huang T."/>
            <person name="Chambers A.H."/>
        </authorList>
    </citation>
    <scope>NUCLEOTIDE SEQUENCE [LARGE SCALE GENOMIC DNA]</scope>
    <source>
        <tissue evidence="1">Leaf</tissue>
    </source>
</reference>
<proteinExistence type="predicted"/>
<name>A0A835VL87_VANPL</name>
<comment type="caution">
    <text evidence="1">The sequence shown here is derived from an EMBL/GenBank/DDBJ whole genome shotgun (WGS) entry which is preliminary data.</text>
</comment>
<dbReference type="AlphaFoldDB" id="A0A835VL87"/>